<evidence type="ECO:0000256" key="3">
    <source>
        <dbReference type="ARBA" id="ARBA00022692"/>
    </source>
</evidence>
<sequence length="733" mass="82332">MRNFWEKLLYRFMRKNRRNILDKMVRIVLGSNLAAVLILGGIALYGMSFALRQAQDMGESLGENSYENSSRLLISQRQEELVHIAQDNAAIINHRMLDISRSVQGVAREAEEIERYPQRFLPQEVNIPTPANYRSLYLYLQYGPEVSPEAYRKHISMMANIGDLLARTIESNDMAESVFITAKDNFTLSVDAPRVLAEDKSDIPKPHYDAVGSDWYKRAAGKDGLVFTPVRRFMFNKKLGMFCSVPYYGTDGRLAGVACMQTSLDDLRHILKETNLHDEGFCFVTDNRGYVILSSQENAAGKERELEVNIQNDLRQSDNATLALTIREMVAGGNGVRQTQVDGKDYYIAFAPIESTGWSFAAAFAADDVIAPALQNKAGIAQVTKEKTSLMQQKMSLIIFLMVVFIAVLLVVFVYSGRKLSRQFVAPIHELADGVREITSGNLSKKVEIRTGDEIEHLAVCFNAMTDELQTYMKNLTAATAEKERIATELSVARDIQLGALPQEFLQDKKSIQLYAAMFAAKEVGGDFYDFYMLDENHLVLAMADVSGKGVPAALFMMRAKTTLKNLVLMARVPDDFAAVMTLANQELCQDNEEMMFVTVFLAQLDLTTGELIYVNGGHNPPLVSHDGRYSYIREERRQPALGALEEAAYEAHRLRLAPGEKLFLYTDGVTEAMDTQKRFYSEERLQQTLDRIDREADVQEILTAVRHDIAVHAEGAEQSDDITMLGLMYCGK</sequence>
<dbReference type="CDD" id="cd12912">
    <property type="entry name" value="PDC2_MCP_like"/>
    <property type="match status" value="1"/>
</dbReference>
<dbReference type="InterPro" id="IPR033479">
    <property type="entry name" value="dCache_1"/>
</dbReference>
<dbReference type="InterPro" id="IPR003660">
    <property type="entry name" value="HAMP_dom"/>
</dbReference>
<dbReference type="Gene3D" id="6.10.340.10">
    <property type="match status" value="1"/>
</dbReference>
<evidence type="ECO:0000313" key="11">
    <source>
        <dbReference type="Proteomes" id="UP000183639"/>
    </source>
</evidence>
<dbReference type="SMART" id="SM00304">
    <property type="entry name" value="HAMP"/>
    <property type="match status" value="1"/>
</dbReference>
<evidence type="ECO:0000256" key="6">
    <source>
        <dbReference type="ARBA" id="ARBA00023136"/>
    </source>
</evidence>
<dbReference type="PROSITE" id="PS51746">
    <property type="entry name" value="PPM_2"/>
    <property type="match status" value="1"/>
</dbReference>
<protein>
    <submittedName>
        <fullName evidence="10">Sigma-B regulation protein RsbU (Phosphoserine phosphatase)</fullName>
    </submittedName>
</protein>
<dbReference type="SMART" id="SM00331">
    <property type="entry name" value="PP2C_SIG"/>
    <property type="match status" value="1"/>
</dbReference>
<dbReference type="Pfam" id="PF00672">
    <property type="entry name" value="HAMP"/>
    <property type="match status" value="1"/>
</dbReference>
<evidence type="ECO:0000256" key="7">
    <source>
        <dbReference type="SAM" id="Phobius"/>
    </source>
</evidence>
<evidence type="ECO:0000256" key="5">
    <source>
        <dbReference type="ARBA" id="ARBA00022989"/>
    </source>
</evidence>
<dbReference type="Pfam" id="PF02743">
    <property type="entry name" value="dCache_1"/>
    <property type="match status" value="1"/>
</dbReference>
<dbReference type="Gene3D" id="3.60.40.10">
    <property type="entry name" value="PPM-type phosphatase domain"/>
    <property type="match status" value="1"/>
</dbReference>
<dbReference type="PANTHER" id="PTHR43156">
    <property type="entry name" value="STAGE II SPORULATION PROTEIN E-RELATED"/>
    <property type="match status" value="1"/>
</dbReference>
<feature type="domain" description="PPM-type phosphatase" evidence="9">
    <location>
        <begin position="511"/>
        <end position="733"/>
    </location>
</feature>
<gene>
    <name evidence="10" type="ORF">SAMN04487861_12238</name>
</gene>
<dbReference type="OrthoDB" id="311592at2"/>
<dbReference type="AlphaFoldDB" id="A0A1I3GH51"/>
<dbReference type="SUPFAM" id="SSF158472">
    <property type="entry name" value="HAMP domain-like"/>
    <property type="match status" value="1"/>
</dbReference>
<dbReference type="PANTHER" id="PTHR43156:SF2">
    <property type="entry name" value="STAGE II SPORULATION PROTEIN E"/>
    <property type="match status" value="1"/>
</dbReference>
<reference evidence="10 11" key="1">
    <citation type="submission" date="2016-10" db="EMBL/GenBank/DDBJ databases">
        <authorList>
            <person name="de Groot N.N."/>
        </authorList>
    </citation>
    <scope>NUCLEOTIDE SEQUENCE [LARGE SCALE GENOMIC DNA]</scope>
    <source>
        <strain evidence="10 11">Z108</strain>
    </source>
</reference>
<dbReference type="Proteomes" id="UP000183639">
    <property type="component" value="Unassembled WGS sequence"/>
</dbReference>
<keyword evidence="3 7" id="KW-0812">Transmembrane</keyword>
<accession>A0A1I3GH51</accession>
<comment type="subcellular location">
    <subcellularLocation>
        <location evidence="1">Cell membrane</location>
        <topology evidence="1">Multi-pass membrane protein</topology>
    </subcellularLocation>
</comment>
<organism evidence="10 11">
    <name type="scientific">Selenomonas ruminantium</name>
    <dbReference type="NCBI Taxonomy" id="971"/>
    <lineage>
        <taxon>Bacteria</taxon>
        <taxon>Bacillati</taxon>
        <taxon>Bacillota</taxon>
        <taxon>Negativicutes</taxon>
        <taxon>Selenomonadales</taxon>
        <taxon>Selenomonadaceae</taxon>
        <taxon>Selenomonas</taxon>
    </lineage>
</organism>
<keyword evidence="6 7" id="KW-0472">Membrane</keyword>
<feature type="transmembrane region" description="Helical" evidence="7">
    <location>
        <begin position="395"/>
        <end position="415"/>
    </location>
</feature>
<keyword evidence="4" id="KW-0378">Hydrolase</keyword>
<dbReference type="RefSeq" id="WP_075445003.1">
    <property type="nucleotide sequence ID" value="NZ_FOQK01000022.1"/>
</dbReference>
<dbReference type="InterPro" id="IPR036457">
    <property type="entry name" value="PPM-type-like_dom_sf"/>
</dbReference>
<dbReference type="GO" id="GO:0016791">
    <property type="term" value="F:phosphatase activity"/>
    <property type="evidence" value="ECO:0007669"/>
    <property type="project" value="TreeGrafter"/>
</dbReference>
<evidence type="ECO:0000256" key="2">
    <source>
        <dbReference type="ARBA" id="ARBA00022475"/>
    </source>
</evidence>
<dbReference type="GO" id="GO:0005886">
    <property type="term" value="C:plasma membrane"/>
    <property type="evidence" value="ECO:0007669"/>
    <property type="project" value="UniProtKB-SubCell"/>
</dbReference>
<dbReference type="CDD" id="cd06225">
    <property type="entry name" value="HAMP"/>
    <property type="match status" value="1"/>
</dbReference>
<evidence type="ECO:0000259" key="8">
    <source>
        <dbReference type="PROSITE" id="PS50885"/>
    </source>
</evidence>
<dbReference type="InterPro" id="IPR052016">
    <property type="entry name" value="Bact_Sigma-Reg"/>
</dbReference>
<dbReference type="SUPFAM" id="SSF81606">
    <property type="entry name" value="PP2C-like"/>
    <property type="match status" value="1"/>
</dbReference>
<evidence type="ECO:0000259" key="9">
    <source>
        <dbReference type="PROSITE" id="PS51746"/>
    </source>
</evidence>
<dbReference type="PROSITE" id="PS50885">
    <property type="entry name" value="HAMP"/>
    <property type="match status" value="1"/>
</dbReference>
<dbReference type="GO" id="GO:0007165">
    <property type="term" value="P:signal transduction"/>
    <property type="evidence" value="ECO:0007669"/>
    <property type="project" value="InterPro"/>
</dbReference>
<evidence type="ECO:0000313" key="10">
    <source>
        <dbReference type="EMBL" id="SFI22757.1"/>
    </source>
</evidence>
<evidence type="ECO:0000256" key="1">
    <source>
        <dbReference type="ARBA" id="ARBA00004651"/>
    </source>
</evidence>
<proteinExistence type="predicted"/>
<keyword evidence="5 7" id="KW-1133">Transmembrane helix</keyword>
<dbReference type="InterPro" id="IPR001932">
    <property type="entry name" value="PPM-type_phosphatase-like_dom"/>
</dbReference>
<dbReference type="CDD" id="cd18773">
    <property type="entry name" value="PDC1_HK_sensor"/>
    <property type="match status" value="1"/>
</dbReference>
<dbReference type="Gene3D" id="3.30.450.20">
    <property type="entry name" value="PAS domain"/>
    <property type="match status" value="2"/>
</dbReference>
<keyword evidence="2" id="KW-1003">Cell membrane</keyword>
<dbReference type="Pfam" id="PF07228">
    <property type="entry name" value="SpoIIE"/>
    <property type="match status" value="1"/>
</dbReference>
<dbReference type="EMBL" id="FOQK01000022">
    <property type="protein sequence ID" value="SFI22757.1"/>
    <property type="molecule type" value="Genomic_DNA"/>
</dbReference>
<feature type="domain" description="HAMP" evidence="8">
    <location>
        <begin position="422"/>
        <end position="474"/>
    </location>
</feature>
<evidence type="ECO:0000256" key="4">
    <source>
        <dbReference type="ARBA" id="ARBA00022801"/>
    </source>
</evidence>
<name>A0A1I3GH51_SELRU</name>